<dbReference type="Gene3D" id="3.60.110.10">
    <property type="entry name" value="Carbon-nitrogen hydrolase"/>
    <property type="match status" value="1"/>
</dbReference>
<dbReference type="PROSITE" id="PS50263">
    <property type="entry name" value="CN_HYDROLASE"/>
    <property type="match status" value="1"/>
</dbReference>
<dbReference type="EMBL" id="NEDP02004827">
    <property type="protein sequence ID" value="OWF44335.1"/>
    <property type="molecule type" value="Genomic_DNA"/>
</dbReference>
<dbReference type="InterPro" id="IPR040154">
    <property type="entry name" value="Biotinidase/VNN"/>
</dbReference>
<dbReference type="InterPro" id="IPR003010">
    <property type="entry name" value="C-N_Hydrolase"/>
</dbReference>
<keyword evidence="8" id="KW-1185">Reference proteome</keyword>
<evidence type="ECO:0000313" key="7">
    <source>
        <dbReference type="EMBL" id="OWF44335.1"/>
    </source>
</evidence>
<gene>
    <name evidence="7" type="ORF">KP79_PYT15866</name>
</gene>
<organism evidence="7 8">
    <name type="scientific">Mizuhopecten yessoensis</name>
    <name type="common">Japanese scallop</name>
    <name type="synonym">Patinopecten yessoensis</name>
    <dbReference type="NCBI Taxonomy" id="6573"/>
    <lineage>
        <taxon>Eukaryota</taxon>
        <taxon>Metazoa</taxon>
        <taxon>Spiralia</taxon>
        <taxon>Lophotrochozoa</taxon>
        <taxon>Mollusca</taxon>
        <taxon>Bivalvia</taxon>
        <taxon>Autobranchia</taxon>
        <taxon>Pteriomorphia</taxon>
        <taxon>Pectinida</taxon>
        <taxon>Pectinoidea</taxon>
        <taxon>Pectinidae</taxon>
        <taxon>Mizuhopecten</taxon>
    </lineage>
</organism>
<dbReference type="STRING" id="6573.A0A210Q6K1"/>
<evidence type="ECO:0000313" key="8">
    <source>
        <dbReference type="Proteomes" id="UP000242188"/>
    </source>
</evidence>
<evidence type="ECO:0000256" key="1">
    <source>
        <dbReference type="ARBA" id="ARBA00008225"/>
    </source>
</evidence>
<reference evidence="7 8" key="1">
    <citation type="journal article" date="2017" name="Nat. Ecol. Evol.">
        <title>Scallop genome provides insights into evolution of bilaterian karyotype and development.</title>
        <authorList>
            <person name="Wang S."/>
            <person name="Zhang J."/>
            <person name="Jiao W."/>
            <person name="Li J."/>
            <person name="Xun X."/>
            <person name="Sun Y."/>
            <person name="Guo X."/>
            <person name="Huan P."/>
            <person name="Dong B."/>
            <person name="Zhang L."/>
            <person name="Hu X."/>
            <person name="Sun X."/>
            <person name="Wang J."/>
            <person name="Zhao C."/>
            <person name="Wang Y."/>
            <person name="Wang D."/>
            <person name="Huang X."/>
            <person name="Wang R."/>
            <person name="Lv J."/>
            <person name="Li Y."/>
            <person name="Zhang Z."/>
            <person name="Liu B."/>
            <person name="Lu W."/>
            <person name="Hui Y."/>
            <person name="Liang J."/>
            <person name="Zhou Z."/>
            <person name="Hou R."/>
            <person name="Li X."/>
            <person name="Liu Y."/>
            <person name="Li H."/>
            <person name="Ning X."/>
            <person name="Lin Y."/>
            <person name="Zhao L."/>
            <person name="Xing Q."/>
            <person name="Dou J."/>
            <person name="Li Y."/>
            <person name="Mao J."/>
            <person name="Guo H."/>
            <person name="Dou H."/>
            <person name="Li T."/>
            <person name="Mu C."/>
            <person name="Jiang W."/>
            <person name="Fu Q."/>
            <person name="Fu X."/>
            <person name="Miao Y."/>
            <person name="Liu J."/>
            <person name="Yu Q."/>
            <person name="Li R."/>
            <person name="Liao H."/>
            <person name="Li X."/>
            <person name="Kong Y."/>
            <person name="Jiang Z."/>
            <person name="Chourrout D."/>
            <person name="Li R."/>
            <person name="Bao Z."/>
        </authorList>
    </citation>
    <scope>NUCLEOTIDE SEQUENCE [LARGE SCALE GENOMIC DNA]</scope>
    <source>
        <strain evidence="7 8">PY_sf001</strain>
    </source>
</reference>
<comment type="similarity">
    <text evidence="1">Belongs to the carbon-nitrogen hydrolase superfamily. BTD/VNN family.</text>
</comment>
<keyword evidence="2 5" id="KW-0732">Signal</keyword>
<feature type="signal peptide" evidence="5">
    <location>
        <begin position="1"/>
        <end position="21"/>
    </location>
</feature>
<keyword evidence="4" id="KW-0325">Glycoprotein</keyword>
<dbReference type="Pfam" id="PF00795">
    <property type="entry name" value="CN_hydrolase"/>
    <property type="match status" value="1"/>
</dbReference>
<proteinExistence type="inferred from homology"/>
<evidence type="ECO:0000256" key="4">
    <source>
        <dbReference type="ARBA" id="ARBA00023180"/>
    </source>
</evidence>
<keyword evidence="3" id="KW-0378">Hydrolase</keyword>
<dbReference type="InterPro" id="IPR012101">
    <property type="entry name" value="Biotinidase-like_euk"/>
</dbReference>
<protein>
    <submittedName>
        <fullName evidence="7">Pantetheinase</fullName>
    </submittedName>
</protein>
<feature type="domain" description="CN hydrolase" evidence="6">
    <location>
        <begin position="45"/>
        <end position="312"/>
    </location>
</feature>
<dbReference type="CDD" id="cd07567">
    <property type="entry name" value="biotinidase_like"/>
    <property type="match status" value="1"/>
</dbReference>
<evidence type="ECO:0000259" key="6">
    <source>
        <dbReference type="PROSITE" id="PS50263"/>
    </source>
</evidence>
<dbReference type="Pfam" id="PF19018">
    <property type="entry name" value="Vanin_C"/>
    <property type="match status" value="1"/>
</dbReference>
<comment type="caution">
    <text evidence="7">The sequence shown here is derived from an EMBL/GenBank/DDBJ whole genome shotgun (WGS) entry which is preliminary data.</text>
</comment>
<feature type="chain" id="PRO_5012397238" evidence="5">
    <location>
        <begin position="22"/>
        <end position="528"/>
    </location>
</feature>
<dbReference type="GO" id="GO:0016811">
    <property type="term" value="F:hydrolase activity, acting on carbon-nitrogen (but not peptide) bonds, in linear amides"/>
    <property type="evidence" value="ECO:0007669"/>
    <property type="project" value="InterPro"/>
</dbReference>
<dbReference type="InterPro" id="IPR043957">
    <property type="entry name" value="Vanin_C"/>
</dbReference>
<dbReference type="PANTHER" id="PTHR10609:SF14">
    <property type="entry name" value="BIOTINIDASE"/>
    <property type="match status" value="1"/>
</dbReference>
<dbReference type="PANTHER" id="PTHR10609">
    <property type="entry name" value="BIOTINIDASE-RELATED"/>
    <property type="match status" value="1"/>
</dbReference>
<sequence>MAGFAVISIRIVLIFAVCCHAEDRERATFKAAVYEHAVILSDVRHENASVSRATALRHMMRNLDIYRNQAEIAARQGVDIMVFPEDGIYGMGFTRKALTAYLEYIPDPKNESWSACSEPNRYPNTDVQRFLSCLAKNNSMFLVANFGDKQPCSKDTHPSCPSDGHFQFNTDVVYNTDGTLIAKYHKVNLFFEYQFDFPPVTEVVTFNTPFGLFGIFTCFDIIFHDPAIDLINLGVKNIVFPTAWMDALPLLGAVQFHSAFARGMGLNFLSANINWPLMRFHGSGIYTPDGVLTYYYNDRQQMGQLLISDVPVIRSETPGTLPLTSDKDASSTIQWQHIPMVLLPPQDNTIYIGKRAASTFSSFVFHDLFTFKLLDDVSAGSLSVCNNVLCCYLDYDRDMVIGDVYAFGAFDGLHTYQGSYYMQVCTLLRCQGLTKSSCGRATTEAKTHFRNMRISGNFSSPYVFPEVLTYQNGSLAVPLHHTWTYTPSVLSVDTGFLDPVVSAGLFGRVYTKMDTNGHDEAEVSRQNN</sequence>
<dbReference type="AlphaFoldDB" id="A0A210Q6K1"/>
<accession>A0A210Q6K1</accession>
<dbReference type="SUPFAM" id="SSF56317">
    <property type="entry name" value="Carbon-nitrogen hydrolase"/>
    <property type="match status" value="1"/>
</dbReference>
<dbReference type="Proteomes" id="UP000242188">
    <property type="component" value="Unassembled WGS sequence"/>
</dbReference>
<dbReference type="FunFam" id="3.60.110.10:FF:000001">
    <property type="entry name" value="biotinidase isoform X1"/>
    <property type="match status" value="1"/>
</dbReference>
<evidence type="ECO:0000256" key="2">
    <source>
        <dbReference type="ARBA" id="ARBA00022729"/>
    </source>
</evidence>
<name>A0A210Q6K1_MIZYE</name>
<evidence type="ECO:0000256" key="3">
    <source>
        <dbReference type="ARBA" id="ARBA00022801"/>
    </source>
</evidence>
<dbReference type="InterPro" id="IPR036526">
    <property type="entry name" value="C-N_Hydrolase_sf"/>
</dbReference>
<evidence type="ECO:0000256" key="5">
    <source>
        <dbReference type="SAM" id="SignalP"/>
    </source>
</evidence>
<dbReference type="OrthoDB" id="10250282at2759"/>